<dbReference type="AlphaFoldDB" id="A0A3L8SZE0"/>
<gene>
    <name evidence="1" type="ORF">DV515_00001607</name>
</gene>
<organism evidence="1 2">
    <name type="scientific">Chloebia gouldiae</name>
    <name type="common">Gouldian finch</name>
    <name type="synonym">Erythrura gouldiae</name>
    <dbReference type="NCBI Taxonomy" id="44316"/>
    <lineage>
        <taxon>Eukaryota</taxon>
        <taxon>Metazoa</taxon>
        <taxon>Chordata</taxon>
        <taxon>Craniata</taxon>
        <taxon>Vertebrata</taxon>
        <taxon>Euteleostomi</taxon>
        <taxon>Archelosauria</taxon>
        <taxon>Archosauria</taxon>
        <taxon>Dinosauria</taxon>
        <taxon>Saurischia</taxon>
        <taxon>Theropoda</taxon>
        <taxon>Coelurosauria</taxon>
        <taxon>Aves</taxon>
        <taxon>Neognathae</taxon>
        <taxon>Neoaves</taxon>
        <taxon>Telluraves</taxon>
        <taxon>Australaves</taxon>
        <taxon>Passeriformes</taxon>
        <taxon>Passeroidea</taxon>
        <taxon>Passeridae</taxon>
        <taxon>Chloebia</taxon>
    </lineage>
</organism>
<dbReference type="EMBL" id="QUSF01000003">
    <property type="protein sequence ID" value="RLW11488.1"/>
    <property type="molecule type" value="Genomic_DNA"/>
</dbReference>
<comment type="caution">
    <text evidence="1">The sequence shown here is derived from an EMBL/GenBank/DDBJ whole genome shotgun (WGS) entry which is preliminary data.</text>
</comment>
<evidence type="ECO:0000313" key="1">
    <source>
        <dbReference type="EMBL" id="RLW11488.1"/>
    </source>
</evidence>
<name>A0A3L8SZE0_CHLGU</name>
<sequence length="82" mass="9099">MGSASPHRGTLTELGSLESLHQEDQLPIIIIFIFSDYATVLTTLLNPRKLASSADETPNLRGRWVSAMKFVEESTAGWHKDD</sequence>
<reference evidence="1 2" key="1">
    <citation type="journal article" date="2018" name="Proc. R. Soc. B">
        <title>A non-coding region near Follistatin controls head colour polymorphism in the Gouldian finch.</title>
        <authorList>
            <person name="Toomey M.B."/>
            <person name="Marques C.I."/>
            <person name="Andrade P."/>
            <person name="Araujo P.M."/>
            <person name="Sabatino S."/>
            <person name="Gazda M.A."/>
            <person name="Afonso S."/>
            <person name="Lopes R.J."/>
            <person name="Corbo J.C."/>
            <person name="Carneiro M."/>
        </authorList>
    </citation>
    <scope>NUCLEOTIDE SEQUENCE [LARGE SCALE GENOMIC DNA]</scope>
    <source>
        <strain evidence="1">Red01</strain>
        <tissue evidence="1">Muscle</tissue>
    </source>
</reference>
<accession>A0A3L8SZE0</accession>
<proteinExistence type="predicted"/>
<dbReference type="Proteomes" id="UP000276834">
    <property type="component" value="Unassembled WGS sequence"/>
</dbReference>
<keyword evidence="2" id="KW-1185">Reference proteome</keyword>
<evidence type="ECO:0000313" key="2">
    <source>
        <dbReference type="Proteomes" id="UP000276834"/>
    </source>
</evidence>
<protein>
    <submittedName>
        <fullName evidence="1">Uncharacterized protein</fullName>
    </submittedName>
</protein>